<keyword evidence="3" id="KW-1185">Reference proteome</keyword>
<organism evidence="2 3">
    <name type="scientific">Penicillium atrosanguineum</name>
    <dbReference type="NCBI Taxonomy" id="1132637"/>
    <lineage>
        <taxon>Eukaryota</taxon>
        <taxon>Fungi</taxon>
        <taxon>Dikarya</taxon>
        <taxon>Ascomycota</taxon>
        <taxon>Pezizomycotina</taxon>
        <taxon>Eurotiomycetes</taxon>
        <taxon>Eurotiomycetidae</taxon>
        <taxon>Eurotiales</taxon>
        <taxon>Aspergillaceae</taxon>
        <taxon>Penicillium</taxon>
    </lineage>
</organism>
<reference evidence="2" key="1">
    <citation type="submission" date="2022-12" db="EMBL/GenBank/DDBJ databases">
        <authorList>
            <person name="Petersen C."/>
        </authorList>
    </citation>
    <scope>NUCLEOTIDE SEQUENCE</scope>
    <source>
        <strain evidence="2">IBT 21472</strain>
    </source>
</reference>
<accession>A0A9W9H8U5</accession>
<dbReference type="Proteomes" id="UP001147746">
    <property type="component" value="Unassembled WGS sequence"/>
</dbReference>
<protein>
    <submittedName>
        <fullName evidence="2">Uncharacterized protein</fullName>
    </submittedName>
</protein>
<dbReference type="OrthoDB" id="4336176at2759"/>
<gene>
    <name evidence="2" type="ORF">N7476_006536</name>
</gene>
<dbReference type="EMBL" id="JAPZBO010000005">
    <property type="protein sequence ID" value="KAJ5316229.1"/>
    <property type="molecule type" value="Genomic_DNA"/>
</dbReference>
<dbReference type="AlphaFoldDB" id="A0A9W9H8U5"/>
<reference evidence="2" key="2">
    <citation type="journal article" date="2023" name="IMA Fungus">
        <title>Comparative genomic study of the Penicillium genus elucidates a diverse pangenome and 15 lateral gene transfer events.</title>
        <authorList>
            <person name="Petersen C."/>
            <person name="Sorensen T."/>
            <person name="Nielsen M.R."/>
            <person name="Sondergaard T.E."/>
            <person name="Sorensen J.L."/>
            <person name="Fitzpatrick D.A."/>
            <person name="Frisvad J.C."/>
            <person name="Nielsen K.L."/>
        </authorList>
    </citation>
    <scope>NUCLEOTIDE SEQUENCE</scope>
    <source>
        <strain evidence="2">IBT 21472</strain>
    </source>
</reference>
<feature type="region of interest" description="Disordered" evidence="1">
    <location>
        <begin position="1"/>
        <end position="25"/>
    </location>
</feature>
<evidence type="ECO:0000313" key="3">
    <source>
        <dbReference type="Proteomes" id="UP001147746"/>
    </source>
</evidence>
<sequence>MSQTVPVEQGSIPASVRPHPSGDLSAESIHDEIKGWLEFITEQWTPLPNPEEDLHQRRNLIEKWAAADQSFRDSYDLRASFQTSSPPALQTLPPTLEQRFICSAPVNRETHPTNYTNLLKILIILYLSQSAGGHPFSHAKAGESPNPQFPTFIAADSNLEVAGQDLLAALFLQNADFRMIAISRTGTVLFHNLAHRLWFIIDQSGLDSGRVSLVQFGPNGQAMLAVARRPFNLGEMDIGGDDDKNEPLDMNCKILDILEGIEGRGEFRVAGWGNRETWARDIERCAPGYLELEANGREVEFELESLQELVR</sequence>
<evidence type="ECO:0000313" key="2">
    <source>
        <dbReference type="EMBL" id="KAJ5316229.1"/>
    </source>
</evidence>
<proteinExistence type="predicted"/>
<evidence type="ECO:0000256" key="1">
    <source>
        <dbReference type="SAM" id="MobiDB-lite"/>
    </source>
</evidence>
<comment type="caution">
    <text evidence="2">The sequence shown here is derived from an EMBL/GenBank/DDBJ whole genome shotgun (WGS) entry which is preliminary data.</text>
</comment>
<name>A0A9W9H8U5_9EURO</name>